<keyword evidence="3" id="KW-1185">Reference proteome</keyword>
<dbReference type="InterPro" id="IPR001810">
    <property type="entry name" value="F-box_dom"/>
</dbReference>
<proteinExistence type="predicted"/>
<dbReference type="PANTHER" id="PTHR21503">
    <property type="entry name" value="F-BOX-CONTAINING HYPOTHETICAL PROTEIN C.ELEGANS"/>
    <property type="match status" value="1"/>
</dbReference>
<protein>
    <recommendedName>
        <fullName evidence="1">F-box domain-containing protein</fullName>
    </recommendedName>
</protein>
<evidence type="ECO:0000313" key="3">
    <source>
        <dbReference type="Proteomes" id="UP000230233"/>
    </source>
</evidence>
<dbReference type="Proteomes" id="UP000230233">
    <property type="component" value="Chromosome I"/>
</dbReference>
<accession>A0A2G5VUK3</accession>
<organism evidence="2 3">
    <name type="scientific">Caenorhabditis nigoni</name>
    <dbReference type="NCBI Taxonomy" id="1611254"/>
    <lineage>
        <taxon>Eukaryota</taxon>
        <taxon>Metazoa</taxon>
        <taxon>Ecdysozoa</taxon>
        <taxon>Nematoda</taxon>
        <taxon>Chromadorea</taxon>
        <taxon>Rhabditida</taxon>
        <taxon>Rhabditina</taxon>
        <taxon>Rhabditomorpha</taxon>
        <taxon>Rhabditoidea</taxon>
        <taxon>Rhabditidae</taxon>
        <taxon>Peloderinae</taxon>
        <taxon>Caenorhabditis</taxon>
    </lineage>
</organism>
<evidence type="ECO:0000313" key="2">
    <source>
        <dbReference type="EMBL" id="PIC55489.1"/>
    </source>
</evidence>
<reference evidence="3" key="1">
    <citation type="submission" date="2017-10" db="EMBL/GenBank/DDBJ databases">
        <title>Rapid genome shrinkage in a self-fertile nematode reveals novel sperm competition proteins.</title>
        <authorList>
            <person name="Yin D."/>
            <person name="Schwarz E.M."/>
            <person name="Thomas C.G."/>
            <person name="Felde R.L."/>
            <person name="Korf I.F."/>
            <person name="Cutter A.D."/>
            <person name="Schartner C.M."/>
            <person name="Ralston E.J."/>
            <person name="Meyer B.J."/>
            <person name="Haag E.S."/>
        </authorList>
    </citation>
    <scope>NUCLEOTIDE SEQUENCE [LARGE SCALE GENOMIC DNA]</scope>
    <source>
        <strain evidence="3">JU1422</strain>
    </source>
</reference>
<dbReference type="EMBL" id="PDUG01000001">
    <property type="protein sequence ID" value="PIC55489.1"/>
    <property type="molecule type" value="Genomic_DNA"/>
</dbReference>
<dbReference type="Pfam" id="PF00646">
    <property type="entry name" value="F-box"/>
    <property type="match status" value="1"/>
</dbReference>
<evidence type="ECO:0000259" key="1">
    <source>
        <dbReference type="PROSITE" id="PS50181"/>
    </source>
</evidence>
<dbReference type="AlphaFoldDB" id="A0A2G5VUK3"/>
<sequence>MILSKYPNLVQKEILDHMKYPDLLLLSFVSKNMKKLITASQKKRFKSIRSIEYEYDRVDGTCVVYFLDENKPLTKYHKRSSKTDDDMLMRIVKLEEDENDNFQANGKMIDFRFSDDYKYPTACYVECDKENVFQSIHNHFLDVFGNAIEYNWESPGWRNSEEFFIPFIPKLKNVSFCISMYLDGHFSDVRHFENFFSLSPVAKTIQLHVKRRMGPFNPDSKFYQAEAIHIATPLIHSRDFLRHFQGRQFSLNCNRYEKSNLIDFVNRWKSGEAFQNLEYAQIRIIYNNRYLHRIFNEIGVKYIDANRQPPTHALRFGFDWCYKNRTTHPITSHAYVVRETDNRVASVQISVISFLFGVWDKTEEEFLEMVE</sequence>
<feature type="domain" description="F-box" evidence="1">
    <location>
        <begin position="1"/>
        <end position="48"/>
    </location>
</feature>
<name>A0A2G5VUK3_9PELO</name>
<comment type="caution">
    <text evidence="2">The sequence shown here is derived from an EMBL/GenBank/DDBJ whole genome shotgun (WGS) entry which is preliminary data.</text>
</comment>
<gene>
    <name evidence="2" type="primary">Cnig_chr_I.g746</name>
    <name evidence="2" type="ORF">B9Z55_000746</name>
</gene>
<dbReference type="PROSITE" id="PS50181">
    <property type="entry name" value="FBOX"/>
    <property type="match status" value="1"/>
</dbReference>
<dbReference type="PANTHER" id="PTHR21503:SF8">
    <property type="entry name" value="F-BOX ASSOCIATED DOMAIN-CONTAINING PROTEIN-RELATED"/>
    <property type="match status" value="1"/>
</dbReference>